<organism evidence="1 2">
    <name type="scientific">Paramecium sonneborni</name>
    <dbReference type="NCBI Taxonomy" id="65129"/>
    <lineage>
        <taxon>Eukaryota</taxon>
        <taxon>Sar</taxon>
        <taxon>Alveolata</taxon>
        <taxon>Ciliophora</taxon>
        <taxon>Intramacronucleata</taxon>
        <taxon>Oligohymenophorea</taxon>
        <taxon>Peniculida</taxon>
        <taxon>Parameciidae</taxon>
        <taxon>Paramecium</taxon>
    </lineage>
</organism>
<proteinExistence type="predicted"/>
<reference evidence="1" key="1">
    <citation type="submission" date="2021-01" db="EMBL/GenBank/DDBJ databases">
        <authorList>
            <consortium name="Genoscope - CEA"/>
            <person name="William W."/>
        </authorList>
    </citation>
    <scope>NUCLEOTIDE SEQUENCE</scope>
</reference>
<evidence type="ECO:0000313" key="2">
    <source>
        <dbReference type="Proteomes" id="UP000692954"/>
    </source>
</evidence>
<name>A0A8S1N9J6_9CILI</name>
<evidence type="ECO:0000313" key="1">
    <source>
        <dbReference type="EMBL" id="CAD8083304.1"/>
    </source>
</evidence>
<dbReference type="AlphaFoldDB" id="A0A8S1N9J6"/>
<sequence length="169" mass="20303">MHQKAFQQVKSFNEISNSLPLFDLFNQKRLIREAKTAFSNSNQYLAIYQINYSCNDFIVTQLVIWGQFQLWQVDPYDSGQGISYKVSKVVLNLRKQQPLKFRISRGLANFSQLNYDDLIRDYYYMALQIDQKSYFQWKSYLRKICIHLLIKFNSLIQLKNLQDKDHYLF</sequence>
<comment type="caution">
    <text evidence="1">The sequence shown here is derived from an EMBL/GenBank/DDBJ whole genome shotgun (WGS) entry which is preliminary data.</text>
</comment>
<gene>
    <name evidence="1" type="ORF">PSON_ATCC_30995.1.T0450009</name>
</gene>
<dbReference type="EMBL" id="CAJJDN010000045">
    <property type="protein sequence ID" value="CAD8083304.1"/>
    <property type="molecule type" value="Genomic_DNA"/>
</dbReference>
<dbReference type="Proteomes" id="UP000692954">
    <property type="component" value="Unassembled WGS sequence"/>
</dbReference>
<keyword evidence="2" id="KW-1185">Reference proteome</keyword>
<protein>
    <submittedName>
        <fullName evidence="1">Uncharacterized protein</fullName>
    </submittedName>
</protein>
<accession>A0A8S1N9J6</accession>